<evidence type="ECO:0000313" key="11">
    <source>
        <dbReference type="EMBL" id="RDB56852.1"/>
    </source>
</evidence>
<accession>A0A369LCN4</accession>
<evidence type="ECO:0000256" key="2">
    <source>
        <dbReference type="ARBA" id="ARBA00022475"/>
    </source>
</evidence>
<dbReference type="InterPro" id="IPR050487">
    <property type="entry name" value="FtsQ_DivIB"/>
</dbReference>
<reference evidence="11 12" key="1">
    <citation type="journal article" date="2018" name="Elife">
        <title>Discovery and characterization of a prevalent human gut bacterial enzyme sufficient for the inactivation of a family of plant toxins.</title>
        <authorList>
            <person name="Koppel N."/>
            <person name="Bisanz J.E."/>
            <person name="Pandelia M.E."/>
            <person name="Turnbaugh P.J."/>
            <person name="Balskus E.P."/>
        </authorList>
    </citation>
    <scope>NUCLEOTIDE SEQUENCE [LARGE SCALE GENOMIC DNA]</scope>
    <source>
        <strain evidence="12">anaerobia AP69FAA</strain>
    </source>
</reference>
<evidence type="ECO:0000313" key="12">
    <source>
        <dbReference type="Proteomes" id="UP000253792"/>
    </source>
</evidence>
<evidence type="ECO:0000256" key="4">
    <source>
        <dbReference type="ARBA" id="ARBA00022692"/>
    </source>
</evidence>
<evidence type="ECO:0000256" key="3">
    <source>
        <dbReference type="ARBA" id="ARBA00022618"/>
    </source>
</evidence>
<dbReference type="PANTHER" id="PTHR37820">
    <property type="entry name" value="CELL DIVISION PROTEIN DIVIB"/>
    <property type="match status" value="1"/>
</dbReference>
<dbReference type="GO" id="GO:0051301">
    <property type="term" value="P:cell division"/>
    <property type="evidence" value="ECO:0007669"/>
    <property type="project" value="UniProtKB-KW"/>
</dbReference>
<keyword evidence="3 11" id="KW-0132">Cell division</keyword>
<dbReference type="InterPro" id="IPR034746">
    <property type="entry name" value="POTRA"/>
</dbReference>
<keyword evidence="6 9" id="KW-0472">Membrane</keyword>
<evidence type="ECO:0000259" key="10">
    <source>
        <dbReference type="PROSITE" id="PS51779"/>
    </source>
</evidence>
<dbReference type="GO" id="GO:0005886">
    <property type="term" value="C:plasma membrane"/>
    <property type="evidence" value="ECO:0007669"/>
    <property type="project" value="TreeGrafter"/>
</dbReference>
<keyword evidence="12" id="KW-1185">Reference proteome</keyword>
<protein>
    <submittedName>
        <fullName evidence="11">Cell division protein FtsQ</fullName>
    </submittedName>
</protein>
<feature type="region of interest" description="Disordered" evidence="8">
    <location>
        <begin position="1"/>
        <end position="59"/>
    </location>
</feature>
<name>A0A369LCN4_9ACTN</name>
<evidence type="ECO:0000256" key="1">
    <source>
        <dbReference type="ARBA" id="ARBA00004370"/>
    </source>
</evidence>
<feature type="domain" description="POTRA" evidence="10">
    <location>
        <begin position="94"/>
        <end position="162"/>
    </location>
</feature>
<evidence type="ECO:0000256" key="8">
    <source>
        <dbReference type="SAM" id="MobiDB-lite"/>
    </source>
</evidence>
<gene>
    <name evidence="11" type="ORF">C1880_03630</name>
</gene>
<dbReference type="STRING" id="1034345.GCA_000236865_01232"/>
<evidence type="ECO:0000256" key="6">
    <source>
        <dbReference type="ARBA" id="ARBA00023136"/>
    </source>
</evidence>
<dbReference type="EMBL" id="PPTP01000002">
    <property type="protein sequence ID" value="RDB56852.1"/>
    <property type="molecule type" value="Genomic_DNA"/>
</dbReference>
<dbReference type="RefSeq" id="WP_114620312.1">
    <property type="nucleotide sequence ID" value="NZ_PPTP01000002.1"/>
</dbReference>
<dbReference type="Gene3D" id="3.10.20.310">
    <property type="entry name" value="membrane protein fhac"/>
    <property type="match status" value="1"/>
</dbReference>
<proteinExistence type="predicted"/>
<sequence length="319" mass="34536">MASNYNRKSASSGSHRRAQAPRGGSRPPRGPQRPYNPSPGARLTSVRVGDLPQRDHGSRARRTYQRYLVRLGALAAAVAALAIAAVIVYNSSLFTIESVSVSGADHLTASDMQQLAGVPAGTTLLRVDAAGIKENLKKDAWVADAKIKRVFPNTLQIDITERTITAVVEVPNENAQNSTQWAIASDGMWLMPIPDRDSEAGRRTNSKVYEDAESVLHITDVPYGTKPAVGSYCTDANVNNALAIVAGMTTELADRVTSVKATETASTTLTIKDGPDIVFGTADNIREKERVCLQIMKEHPEGVTYINVRTPDRPTWRSL</sequence>
<feature type="compositionally biased region" description="Polar residues" evidence="8">
    <location>
        <begin position="1"/>
        <end position="13"/>
    </location>
</feature>
<comment type="subcellular location">
    <subcellularLocation>
        <location evidence="1">Membrane</location>
    </subcellularLocation>
</comment>
<keyword evidence="5 9" id="KW-1133">Transmembrane helix</keyword>
<evidence type="ECO:0000256" key="5">
    <source>
        <dbReference type="ARBA" id="ARBA00022989"/>
    </source>
</evidence>
<dbReference type="AlphaFoldDB" id="A0A369LCN4"/>
<feature type="transmembrane region" description="Helical" evidence="9">
    <location>
        <begin position="67"/>
        <end position="89"/>
    </location>
</feature>
<dbReference type="InterPro" id="IPR013685">
    <property type="entry name" value="POTRA_FtsQ_type"/>
</dbReference>
<keyword evidence="4 9" id="KW-0812">Transmembrane</keyword>
<keyword evidence="7" id="KW-0131">Cell cycle</keyword>
<organism evidence="11 12">
    <name type="scientific">Senegalimassilia anaerobia</name>
    <dbReference type="NCBI Taxonomy" id="1473216"/>
    <lineage>
        <taxon>Bacteria</taxon>
        <taxon>Bacillati</taxon>
        <taxon>Actinomycetota</taxon>
        <taxon>Coriobacteriia</taxon>
        <taxon>Coriobacteriales</taxon>
        <taxon>Coriobacteriaceae</taxon>
        <taxon>Senegalimassilia</taxon>
    </lineage>
</organism>
<dbReference type="OrthoDB" id="3173189at2"/>
<dbReference type="PANTHER" id="PTHR37820:SF1">
    <property type="entry name" value="CELL DIVISION PROTEIN FTSQ"/>
    <property type="match status" value="1"/>
</dbReference>
<dbReference type="Pfam" id="PF08478">
    <property type="entry name" value="POTRA_1"/>
    <property type="match status" value="1"/>
</dbReference>
<comment type="caution">
    <text evidence="11">The sequence shown here is derived from an EMBL/GenBank/DDBJ whole genome shotgun (WGS) entry which is preliminary data.</text>
</comment>
<dbReference type="Proteomes" id="UP000253792">
    <property type="component" value="Unassembled WGS sequence"/>
</dbReference>
<keyword evidence="2" id="KW-1003">Cell membrane</keyword>
<evidence type="ECO:0000256" key="7">
    <source>
        <dbReference type="ARBA" id="ARBA00023306"/>
    </source>
</evidence>
<feature type="compositionally biased region" description="Pro residues" evidence="8">
    <location>
        <begin position="28"/>
        <end position="37"/>
    </location>
</feature>
<evidence type="ECO:0000256" key="9">
    <source>
        <dbReference type="SAM" id="Phobius"/>
    </source>
</evidence>
<dbReference type="PROSITE" id="PS51779">
    <property type="entry name" value="POTRA"/>
    <property type="match status" value="1"/>
</dbReference>